<keyword evidence="3" id="KW-0288">FMN</keyword>
<dbReference type="GO" id="GO:0005737">
    <property type="term" value="C:cytoplasm"/>
    <property type="evidence" value="ECO:0007669"/>
    <property type="project" value="TreeGrafter"/>
</dbReference>
<dbReference type="GO" id="GO:0017150">
    <property type="term" value="F:tRNA dihydrouridine synthase activity"/>
    <property type="evidence" value="ECO:0007669"/>
    <property type="project" value="InterPro"/>
</dbReference>
<dbReference type="InterPro" id="IPR035587">
    <property type="entry name" value="DUS-like_FMN-bd"/>
</dbReference>
<dbReference type="GO" id="GO:0006397">
    <property type="term" value="P:mRNA processing"/>
    <property type="evidence" value="ECO:0007669"/>
    <property type="project" value="UniProtKB-KW"/>
</dbReference>
<feature type="region of interest" description="Disordered" evidence="10">
    <location>
        <begin position="379"/>
        <end position="451"/>
    </location>
</feature>
<dbReference type="EMBL" id="PDNA01000019">
    <property type="protein sequence ID" value="PGH23874.1"/>
    <property type="molecule type" value="Genomic_DNA"/>
</dbReference>
<evidence type="ECO:0000259" key="11">
    <source>
        <dbReference type="Pfam" id="PF01207"/>
    </source>
</evidence>
<evidence type="ECO:0000256" key="7">
    <source>
        <dbReference type="ARBA" id="ARBA00045934"/>
    </source>
</evidence>
<evidence type="ECO:0000256" key="8">
    <source>
        <dbReference type="ARBA" id="ARBA00048342"/>
    </source>
</evidence>
<dbReference type="InterPro" id="IPR018517">
    <property type="entry name" value="tRNA_hU_synthase_CS"/>
</dbReference>
<dbReference type="OrthoDB" id="10262250at2759"/>
<dbReference type="Proteomes" id="UP000224634">
    <property type="component" value="Unassembled WGS sequence"/>
</dbReference>
<keyword evidence="5" id="KW-0819">tRNA processing</keyword>
<dbReference type="PROSITE" id="PS01136">
    <property type="entry name" value="UPF0034"/>
    <property type="match status" value="1"/>
</dbReference>
<evidence type="ECO:0000256" key="10">
    <source>
        <dbReference type="SAM" id="MobiDB-lite"/>
    </source>
</evidence>
<dbReference type="PANTHER" id="PTHR45936">
    <property type="entry name" value="TRNA-DIHYDROURIDINE(20) SYNTHASE [NAD(P)+]-LIKE"/>
    <property type="match status" value="1"/>
</dbReference>
<protein>
    <recommendedName>
        <fullName evidence="11">DUS-like FMN-binding domain-containing protein</fullName>
    </recommendedName>
</protein>
<keyword evidence="6" id="KW-0560">Oxidoreductase</keyword>
<name>A0A2B7YIF3_POLH7</name>
<feature type="domain" description="DUS-like FMN-binding" evidence="11">
    <location>
        <begin position="33"/>
        <end position="285"/>
    </location>
</feature>
<evidence type="ECO:0000256" key="6">
    <source>
        <dbReference type="ARBA" id="ARBA00023002"/>
    </source>
</evidence>
<dbReference type="InterPro" id="IPR052582">
    <property type="entry name" value="tRNA-DUS-like"/>
</dbReference>
<evidence type="ECO:0000256" key="1">
    <source>
        <dbReference type="ARBA" id="ARBA00001917"/>
    </source>
</evidence>
<comment type="function">
    <text evidence="7">Catalyzes the synthesis of dihydrouridine, a modified base found in the D-loop of most tRNAs. Specifically modifies U47 in cytoplasmic tRNAs. Catalyzes the synthesis of dihydrouridine in some mRNAs, thereby affecting their translation.</text>
</comment>
<dbReference type="AlphaFoldDB" id="A0A2B7YIF3"/>
<feature type="compositionally biased region" description="Polar residues" evidence="10">
    <location>
        <begin position="436"/>
        <end position="451"/>
    </location>
</feature>
<evidence type="ECO:0000256" key="2">
    <source>
        <dbReference type="ARBA" id="ARBA00022630"/>
    </source>
</evidence>
<organism evidence="12 13">
    <name type="scientific">Polytolypa hystricis (strain UAMH7299)</name>
    <dbReference type="NCBI Taxonomy" id="1447883"/>
    <lineage>
        <taxon>Eukaryota</taxon>
        <taxon>Fungi</taxon>
        <taxon>Dikarya</taxon>
        <taxon>Ascomycota</taxon>
        <taxon>Pezizomycotina</taxon>
        <taxon>Eurotiomycetes</taxon>
        <taxon>Eurotiomycetidae</taxon>
        <taxon>Onygenales</taxon>
        <taxon>Onygenales incertae sedis</taxon>
        <taxon>Polytolypa</taxon>
    </lineage>
</organism>
<gene>
    <name evidence="12" type="ORF">AJ80_02123</name>
</gene>
<keyword evidence="2" id="KW-0285">Flavoprotein</keyword>
<evidence type="ECO:0000256" key="3">
    <source>
        <dbReference type="ARBA" id="ARBA00022643"/>
    </source>
</evidence>
<comment type="caution">
    <text evidence="12">The sequence shown here is derived from an EMBL/GenBank/DDBJ whole genome shotgun (WGS) entry which is preliminary data.</text>
</comment>
<feature type="compositionally biased region" description="Low complexity" evidence="10">
    <location>
        <begin position="389"/>
        <end position="408"/>
    </location>
</feature>
<evidence type="ECO:0000256" key="5">
    <source>
        <dbReference type="ARBA" id="ARBA00022694"/>
    </source>
</evidence>
<keyword evidence="4" id="KW-0507">mRNA processing</keyword>
<dbReference type="GO" id="GO:0050660">
    <property type="term" value="F:flavin adenine dinucleotide binding"/>
    <property type="evidence" value="ECO:0007669"/>
    <property type="project" value="InterPro"/>
</dbReference>
<dbReference type="SUPFAM" id="SSF51395">
    <property type="entry name" value="FMN-linked oxidoreductases"/>
    <property type="match status" value="1"/>
</dbReference>
<evidence type="ECO:0000256" key="9">
    <source>
        <dbReference type="ARBA" id="ARBA00049447"/>
    </source>
</evidence>
<comment type="catalytic activity">
    <reaction evidence="9">
        <text>a 5,6-dihydrouridine in mRNA + NADP(+) = a uridine in mRNA + NADPH + H(+)</text>
        <dbReference type="Rhea" id="RHEA:69855"/>
        <dbReference type="Rhea" id="RHEA-COMP:14658"/>
        <dbReference type="Rhea" id="RHEA-COMP:17789"/>
        <dbReference type="ChEBI" id="CHEBI:15378"/>
        <dbReference type="ChEBI" id="CHEBI:57783"/>
        <dbReference type="ChEBI" id="CHEBI:58349"/>
        <dbReference type="ChEBI" id="CHEBI:65315"/>
        <dbReference type="ChEBI" id="CHEBI:74443"/>
    </reaction>
    <physiologicalReaction direction="right-to-left" evidence="9">
        <dbReference type="Rhea" id="RHEA:69857"/>
    </physiologicalReaction>
</comment>
<sequence>MFKFLRNLLIPMTAKPHVPIPANGVDYRGKVVLAPMVRSSELPCRLLALKYGADLVWGPETIDRAMIGTTRRINPRNSMVEFTRLPSNGGRSDSPLKESVIYRIDPAREKGKLIYQIGTASPELAVRAAQLVAADVAGIDVNAGCPKSFSTTGGMGAALLQTPEKLASILEALVREIGNVYQIGISVKIRLLSDPERTRALVTRLCATGITGLTIHCRTTPMRPRERALREQLPMIASVCRDAGVACVVNGDVVSRDHGLELMKEYNVDGAMIATAAEANSSCFRSAAEGGLLPWREVVHTFMQGALECENRWGNTKFTLNILIPGKDKVYKHAKQSKGYEECCTALGLVDLLPAARQVDQILGCTWSLSSSVDKKSPAVQKAMETNDSAKAAGTSSTAATSPTKSKPNLSNGTGPIRRHSSPKPFAETPVDLSIAGTTETTAPAANAVSA</sequence>
<dbReference type="CDD" id="cd02801">
    <property type="entry name" value="DUS_like_FMN"/>
    <property type="match status" value="1"/>
</dbReference>
<comment type="cofactor">
    <cofactor evidence="1">
        <name>FMN</name>
        <dbReference type="ChEBI" id="CHEBI:58210"/>
    </cofactor>
</comment>
<dbReference type="Pfam" id="PF01207">
    <property type="entry name" value="Dus"/>
    <property type="match status" value="1"/>
</dbReference>
<proteinExistence type="predicted"/>
<dbReference type="PANTHER" id="PTHR45936:SF1">
    <property type="entry name" value="TRNA-DIHYDROURIDINE(20) SYNTHASE [NAD(P)+]-LIKE"/>
    <property type="match status" value="1"/>
</dbReference>
<evidence type="ECO:0000256" key="4">
    <source>
        <dbReference type="ARBA" id="ARBA00022664"/>
    </source>
</evidence>
<dbReference type="Gene3D" id="3.20.20.70">
    <property type="entry name" value="Aldolase class I"/>
    <property type="match status" value="1"/>
</dbReference>
<accession>A0A2B7YIF3</accession>
<dbReference type="InterPro" id="IPR013785">
    <property type="entry name" value="Aldolase_TIM"/>
</dbReference>
<keyword evidence="13" id="KW-1185">Reference proteome</keyword>
<reference evidence="12 13" key="1">
    <citation type="submission" date="2017-10" db="EMBL/GenBank/DDBJ databases">
        <title>Comparative genomics in systemic dimorphic fungi from Ajellomycetaceae.</title>
        <authorList>
            <person name="Munoz J.F."/>
            <person name="Mcewen J.G."/>
            <person name="Clay O.K."/>
            <person name="Cuomo C.A."/>
        </authorList>
    </citation>
    <scope>NUCLEOTIDE SEQUENCE [LARGE SCALE GENOMIC DNA]</scope>
    <source>
        <strain evidence="12 13">UAMH7299</strain>
    </source>
</reference>
<dbReference type="STRING" id="1447883.A0A2B7YIF3"/>
<evidence type="ECO:0000313" key="13">
    <source>
        <dbReference type="Proteomes" id="UP000224634"/>
    </source>
</evidence>
<comment type="catalytic activity">
    <reaction evidence="8">
        <text>a 5,6-dihydrouridine in mRNA + NAD(+) = a uridine in mRNA + NADH + H(+)</text>
        <dbReference type="Rhea" id="RHEA:69851"/>
        <dbReference type="Rhea" id="RHEA-COMP:14658"/>
        <dbReference type="Rhea" id="RHEA-COMP:17789"/>
        <dbReference type="ChEBI" id="CHEBI:15378"/>
        <dbReference type="ChEBI" id="CHEBI:57540"/>
        <dbReference type="ChEBI" id="CHEBI:57945"/>
        <dbReference type="ChEBI" id="CHEBI:65315"/>
        <dbReference type="ChEBI" id="CHEBI:74443"/>
    </reaction>
    <physiologicalReaction direction="right-to-left" evidence="8">
        <dbReference type="Rhea" id="RHEA:69853"/>
    </physiologicalReaction>
</comment>
<evidence type="ECO:0000313" key="12">
    <source>
        <dbReference type="EMBL" id="PGH23874.1"/>
    </source>
</evidence>